<dbReference type="EMBL" id="SJPO01000003">
    <property type="protein sequence ID" value="TWT77893.1"/>
    <property type="molecule type" value="Genomic_DNA"/>
</dbReference>
<comment type="caution">
    <text evidence="3">The sequence shown here is derived from an EMBL/GenBank/DDBJ whole genome shotgun (WGS) entry which is preliminary data.</text>
</comment>
<proteinExistence type="predicted"/>
<keyword evidence="2" id="KW-0732">Signal</keyword>
<sequence precursor="true">MRTTLCSLALLLAAATSPVAAQGPAASGERDPKAGQEGWYYDSGEMKLDPQQVHMQKAAQRGAQRSARIAAMNWYGMNNSRPTASATPFTGMYSPAWQAPGGRPFSWRPRTYTSNVYIVR</sequence>
<keyword evidence="4" id="KW-1185">Reference proteome</keyword>
<evidence type="ECO:0000256" key="1">
    <source>
        <dbReference type="SAM" id="MobiDB-lite"/>
    </source>
</evidence>
<feature type="region of interest" description="Disordered" evidence="1">
    <location>
        <begin position="17"/>
        <end position="41"/>
    </location>
</feature>
<dbReference type="OrthoDB" id="292622at2"/>
<dbReference type="RefSeq" id="WP_146585799.1">
    <property type="nucleotide sequence ID" value="NZ_SJPO01000003.1"/>
</dbReference>
<evidence type="ECO:0000256" key="2">
    <source>
        <dbReference type="SAM" id="SignalP"/>
    </source>
</evidence>
<organism evidence="3 4">
    <name type="scientific">Posidoniimonas polymericola</name>
    <dbReference type="NCBI Taxonomy" id="2528002"/>
    <lineage>
        <taxon>Bacteria</taxon>
        <taxon>Pseudomonadati</taxon>
        <taxon>Planctomycetota</taxon>
        <taxon>Planctomycetia</taxon>
        <taxon>Pirellulales</taxon>
        <taxon>Lacipirellulaceae</taxon>
        <taxon>Posidoniimonas</taxon>
    </lineage>
</organism>
<evidence type="ECO:0000313" key="4">
    <source>
        <dbReference type="Proteomes" id="UP000318478"/>
    </source>
</evidence>
<feature type="chain" id="PRO_5023108903" evidence="2">
    <location>
        <begin position="22"/>
        <end position="120"/>
    </location>
</feature>
<feature type="signal peptide" evidence="2">
    <location>
        <begin position="1"/>
        <end position="21"/>
    </location>
</feature>
<gene>
    <name evidence="3" type="ORF">Pla123a_16920</name>
</gene>
<evidence type="ECO:0000313" key="3">
    <source>
        <dbReference type="EMBL" id="TWT77893.1"/>
    </source>
</evidence>
<name>A0A5C5YT30_9BACT</name>
<protein>
    <submittedName>
        <fullName evidence="3">Uncharacterized protein</fullName>
    </submittedName>
</protein>
<accession>A0A5C5YT30</accession>
<reference evidence="3 4" key="1">
    <citation type="submission" date="2019-02" db="EMBL/GenBank/DDBJ databases">
        <title>Deep-cultivation of Planctomycetes and their phenomic and genomic characterization uncovers novel biology.</title>
        <authorList>
            <person name="Wiegand S."/>
            <person name="Jogler M."/>
            <person name="Boedeker C."/>
            <person name="Pinto D."/>
            <person name="Vollmers J."/>
            <person name="Rivas-Marin E."/>
            <person name="Kohn T."/>
            <person name="Peeters S.H."/>
            <person name="Heuer A."/>
            <person name="Rast P."/>
            <person name="Oberbeckmann S."/>
            <person name="Bunk B."/>
            <person name="Jeske O."/>
            <person name="Meyerdierks A."/>
            <person name="Storesund J.E."/>
            <person name="Kallscheuer N."/>
            <person name="Luecker S."/>
            <person name="Lage O.M."/>
            <person name="Pohl T."/>
            <person name="Merkel B.J."/>
            <person name="Hornburger P."/>
            <person name="Mueller R.-W."/>
            <person name="Bruemmer F."/>
            <person name="Labrenz M."/>
            <person name="Spormann A.M."/>
            <person name="Op Den Camp H."/>
            <person name="Overmann J."/>
            <person name="Amann R."/>
            <person name="Jetten M.S.M."/>
            <person name="Mascher T."/>
            <person name="Medema M.H."/>
            <person name="Devos D.P."/>
            <person name="Kaster A.-K."/>
            <person name="Ovreas L."/>
            <person name="Rohde M."/>
            <person name="Galperin M.Y."/>
            <person name="Jogler C."/>
        </authorList>
    </citation>
    <scope>NUCLEOTIDE SEQUENCE [LARGE SCALE GENOMIC DNA]</scope>
    <source>
        <strain evidence="3 4">Pla123a</strain>
    </source>
</reference>
<dbReference type="AlphaFoldDB" id="A0A5C5YT30"/>
<dbReference type="Proteomes" id="UP000318478">
    <property type="component" value="Unassembled WGS sequence"/>
</dbReference>